<dbReference type="AlphaFoldDB" id="A0A177MQK5"/>
<reference evidence="4 5" key="1">
    <citation type="submission" date="2016-03" db="EMBL/GenBank/DDBJ databases">
        <authorList>
            <person name="Ploux O."/>
        </authorList>
    </citation>
    <scope>NUCLEOTIDE SEQUENCE [LARGE SCALE GENOMIC DNA]</scope>
    <source>
        <strain evidence="4 5">R-45363</strain>
    </source>
</reference>
<sequence>MIRVLSLSIAIALALHSTATIAVDMPQSSKFDNRIQHVDYNAGDVVVVRTVPGISTRVVFSPGENVLDIASGFTQGWNFQERENVLYIKPQSIKGENGQPSMPPEAGKWNTNLLVKTNLRLYDFDLQLLPGSNSGAPATNQRISYRVEFRYPEDEAEKAKKALEAQAAKVKLDAKTAPRNWNYSMQVGPDSEGIAPTLAYDDGRFTYLKFPNNRDFPAVFLVAADKTESLVNTHVDKDVMVIQRVASELVLRLGNSVVGIYNDSYDIDGVPANDGTTVPGVKRVIITGEETNHE</sequence>
<dbReference type="Gene3D" id="2.60.40.2500">
    <property type="match status" value="1"/>
</dbReference>
<gene>
    <name evidence="4" type="ORF">A1332_08415</name>
</gene>
<dbReference type="RefSeq" id="WP_064007262.1">
    <property type="nucleotide sequence ID" value="NZ_LUUG01000048.1"/>
</dbReference>
<dbReference type="Pfam" id="PF03524">
    <property type="entry name" value="CagX"/>
    <property type="match status" value="1"/>
</dbReference>
<dbReference type="Proteomes" id="UP000078090">
    <property type="component" value="Unassembled WGS sequence"/>
</dbReference>
<comment type="similarity">
    <text evidence="1">Belongs to the TrbG/VirB9 family.</text>
</comment>
<dbReference type="CDD" id="cd06911">
    <property type="entry name" value="VirB9_CagX_TrbG"/>
    <property type="match status" value="1"/>
</dbReference>
<dbReference type="OrthoDB" id="5357875at2"/>
<organism evidence="4 5">
    <name type="scientific">Methylomonas methanica</name>
    <dbReference type="NCBI Taxonomy" id="421"/>
    <lineage>
        <taxon>Bacteria</taxon>
        <taxon>Pseudomonadati</taxon>
        <taxon>Pseudomonadota</taxon>
        <taxon>Gammaproteobacteria</taxon>
        <taxon>Methylococcales</taxon>
        <taxon>Methylococcaceae</taxon>
        <taxon>Methylomonas</taxon>
    </lineage>
</organism>
<dbReference type="EMBL" id="LUUG01000048">
    <property type="protein sequence ID" value="OAI08076.1"/>
    <property type="molecule type" value="Genomic_DNA"/>
</dbReference>
<dbReference type="InterPro" id="IPR010258">
    <property type="entry name" value="Conjugal_tfr_TrbG/VirB9/CagX"/>
</dbReference>
<evidence type="ECO:0000313" key="5">
    <source>
        <dbReference type="Proteomes" id="UP000078090"/>
    </source>
</evidence>
<evidence type="ECO:0000256" key="1">
    <source>
        <dbReference type="ARBA" id="ARBA00006135"/>
    </source>
</evidence>
<keyword evidence="2 3" id="KW-0732">Signal</keyword>
<feature type="signal peptide" evidence="3">
    <location>
        <begin position="1"/>
        <end position="22"/>
    </location>
</feature>
<feature type="chain" id="PRO_5008068339" evidence="3">
    <location>
        <begin position="23"/>
        <end position="294"/>
    </location>
</feature>
<dbReference type="InterPro" id="IPR038161">
    <property type="entry name" value="VirB9/CagX/TrbG_C_sf"/>
</dbReference>
<evidence type="ECO:0000256" key="2">
    <source>
        <dbReference type="ARBA" id="ARBA00022729"/>
    </source>
</evidence>
<dbReference type="NCBIfam" id="TIGR02781">
    <property type="entry name" value="VirB9"/>
    <property type="match status" value="1"/>
</dbReference>
<evidence type="ECO:0000256" key="3">
    <source>
        <dbReference type="SAM" id="SignalP"/>
    </source>
</evidence>
<accession>A0A177MQK5</accession>
<evidence type="ECO:0000313" key="4">
    <source>
        <dbReference type="EMBL" id="OAI08076.1"/>
    </source>
</evidence>
<name>A0A177MQK5_METMH</name>
<proteinExistence type="inferred from homology"/>
<dbReference type="InterPro" id="IPR033645">
    <property type="entry name" value="VirB9/CagX/TrbG_C"/>
</dbReference>
<dbReference type="InterPro" id="IPR014148">
    <property type="entry name" value="VirB9"/>
</dbReference>
<comment type="caution">
    <text evidence="4">The sequence shown here is derived from an EMBL/GenBank/DDBJ whole genome shotgun (WGS) entry which is preliminary data.</text>
</comment>
<protein>
    <submittedName>
        <fullName evidence="4">P-type conjugative transfer protein VirB9</fullName>
    </submittedName>
</protein>